<dbReference type="InterPro" id="IPR040898">
    <property type="entry name" value="CxC6"/>
</dbReference>
<feature type="compositionally biased region" description="Low complexity" evidence="1">
    <location>
        <begin position="421"/>
        <end position="430"/>
    </location>
</feature>
<proteinExistence type="predicted"/>
<organism evidence="4 5">
    <name type="scientific">Favolaschia claudopus</name>
    <dbReference type="NCBI Taxonomy" id="2862362"/>
    <lineage>
        <taxon>Eukaryota</taxon>
        <taxon>Fungi</taxon>
        <taxon>Dikarya</taxon>
        <taxon>Basidiomycota</taxon>
        <taxon>Agaricomycotina</taxon>
        <taxon>Agaricomycetes</taxon>
        <taxon>Agaricomycetidae</taxon>
        <taxon>Agaricales</taxon>
        <taxon>Marasmiineae</taxon>
        <taxon>Mycenaceae</taxon>
        <taxon>Favolaschia</taxon>
    </lineage>
</organism>
<evidence type="ECO:0000259" key="3">
    <source>
        <dbReference type="Pfam" id="PF18721"/>
    </source>
</evidence>
<dbReference type="InterPro" id="IPR041539">
    <property type="entry name" value="CxC5"/>
</dbReference>
<comment type="caution">
    <text evidence="4">The sequence shown here is derived from an EMBL/GenBank/DDBJ whole genome shotgun (WGS) entry which is preliminary data.</text>
</comment>
<feature type="domain" description="CxC5 like cysteine cluster associated with KDZ" evidence="2">
    <location>
        <begin position="109"/>
        <end position="227"/>
    </location>
</feature>
<sequence>MSFLATDILQRLISHPPLAQTLKFTEVQRFLEFTHRIWPEIVGKRGIVPIALPSQPAVFLSTVLQLSPALITLCWTAFSDLALAFHESEPPLSVDDAFRIHGPTHHLGAEPLVPPVHKCLQNGCGGKMLTHPVITEARLYTLLRGVLPIYSQSLYCRSCHTRYYPTYFACEADGANARRYYYSSDIPTFIHVTESSFIEPALCKLFETQMVTAHASAESITYIYNLALNSSTIPNAARLQNQLNDEFVWDAFFLHAVLRDHSSRREVLNIPHGGPQRHRLDEVLAQRNYRMFGTGQEMWAHTCNKCMKIYQGQDGNWYQMTAGVHDGVAVRNISCRVHECSEPLPTQKSRFCLYHSYLDQECYINGCANPVESGFSTCRQESHRAHELQTQKKNKAMFQLHNRLQSAGIYQLPRAGADSGPTTTTAPTTASNVSPSDNAPPPTEETVSNGSDNAASTSKVKGSNSRGHSHNEQLFVRCCGVIINRATMFGSEGISGVLTFLRATFPQKYPGALPSYIFYDNNCQFAKYLHANKIHDFDKVGLPVDVWHFECKHSATDLFCQLHCNPYRFRELIGENGSWVFNSSAAEQSNAWFGKFQNIVREMPSLRYNFFLDEMIALHNQKVVEELHRTGQNPHFIPDEILEGGSV</sequence>
<dbReference type="AlphaFoldDB" id="A0AAW0BAT3"/>
<dbReference type="EMBL" id="JAWWNJ010000037">
    <property type="protein sequence ID" value="KAK7022326.1"/>
    <property type="molecule type" value="Genomic_DNA"/>
</dbReference>
<accession>A0AAW0BAT3</accession>
<evidence type="ECO:0000313" key="5">
    <source>
        <dbReference type="Proteomes" id="UP001362999"/>
    </source>
</evidence>
<feature type="region of interest" description="Disordered" evidence="1">
    <location>
        <begin position="413"/>
        <end position="468"/>
    </location>
</feature>
<dbReference type="Pfam" id="PF18718">
    <property type="entry name" value="CxC5"/>
    <property type="match status" value="1"/>
</dbReference>
<gene>
    <name evidence="4" type="ORF">R3P38DRAFT_3539201</name>
</gene>
<evidence type="ECO:0000313" key="4">
    <source>
        <dbReference type="EMBL" id="KAK7022326.1"/>
    </source>
</evidence>
<evidence type="ECO:0000256" key="1">
    <source>
        <dbReference type="SAM" id="MobiDB-lite"/>
    </source>
</evidence>
<name>A0AAW0BAT3_9AGAR</name>
<feature type="compositionally biased region" description="Polar residues" evidence="1">
    <location>
        <begin position="445"/>
        <end position="466"/>
    </location>
</feature>
<reference evidence="4 5" key="1">
    <citation type="journal article" date="2024" name="J Genomics">
        <title>Draft genome sequencing and assembly of Favolaschia claudopus CIRM-BRFM 2984 isolated from oak limbs.</title>
        <authorList>
            <person name="Navarro D."/>
            <person name="Drula E."/>
            <person name="Chaduli D."/>
            <person name="Cazenave R."/>
            <person name="Ahrendt S."/>
            <person name="Wang J."/>
            <person name="Lipzen A."/>
            <person name="Daum C."/>
            <person name="Barry K."/>
            <person name="Grigoriev I.V."/>
            <person name="Favel A."/>
            <person name="Rosso M.N."/>
            <person name="Martin F."/>
        </authorList>
    </citation>
    <scope>NUCLEOTIDE SEQUENCE [LARGE SCALE GENOMIC DNA]</scope>
    <source>
        <strain evidence="4 5">CIRM-BRFM 2984</strain>
    </source>
</reference>
<evidence type="ECO:0000259" key="2">
    <source>
        <dbReference type="Pfam" id="PF18718"/>
    </source>
</evidence>
<dbReference type="Proteomes" id="UP001362999">
    <property type="component" value="Unassembled WGS sequence"/>
</dbReference>
<protein>
    <recommendedName>
        <fullName evidence="6">CxC5 like cysteine cluster associated with KDZ domain-containing protein</fullName>
    </recommendedName>
</protein>
<dbReference type="Pfam" id="PF18721">
    <property type="entry name" value="CxC6"/>
    <property type="match status" value="1"/>
</dbReference>
<keyword evidence="5" id="KW-1185">Reference proteome</keyword>
<evidence type="ECO:0008006" key="6">
    <source>
        <dbReference type="Google" id="ProtNLM"/>
    </source>
</evidence>
<feature type="domain" description="CxC6 like cysteine cluster associated with KDZ" evidence="3">
    <location>
        <begin position="324"/>
        <end position="387"/>
    </location>
</feature>